<dbReference type="RefSeq" id="WP_040765948.1">
    <property type="nucleotide sequence ID" value="NZ_CBDRGN010000002.1"/>
</dbReference>
<dbReference type="InterPro" id="IPR013216">
    <property type="entry name" value="Methyltransf_11"/>
</dbReference>
<dbReference type="PANTHER" id="PTHR42912:SF80">
    <property type="entry name" value="METHYLTRANSFERASE DOMAIN-CONTAINING PROTEIN"/>
    <property type="match status" value="1"/>
</dbReference>
<dbReference type="GO" id="GO:0008757">
    <property type="term" value="F:S-adenosylmethionine-dependent methyltransferase activity"/>
    <property type="evidence" value="ECO:0007669"/>
    <property type="project" value="InterPro"/>
</dbReference>
<dbReference type="InterPro" id="IPR050508">
    <property type="entry name" value="Methyltransf_Superfamily"/>
</dbReference>
<dbReference type="GeneID" id="300996263"/>
<protein>
    <submittedName>
        <fullName evidence="2">Methyltransferase domain-containing protein</fullName>
    </submittedName>
</protein>
<dbReference type="Pfam" id="PF08241">
    <property type="entry name" value="Methyltransf_11"/>
    <property type="match status" value="1"/>
</dbReference>
<keyword evidence="2" id="KW-0808">Transferase</keyword>
<gene>
    <name evidence="2" type="ORF">SAMN04489793_0159</name>
</gene>
<keyword evidence="3" id="KW-1185">Reference proteome</keyword>
<dbReference type="GO" id="GO:0032259">
    <property type="term" value="P:methylation"/>
    <property type="evidence" value="ECO:0007669"/>
    <property type="project" value="UniProtKB-KW"/>
</dbReference>
<sequence length="199" mass="21725">MPSMSTIESLFCRSTPWEAATRRWVLPWALQGVRPTGRVLEIGGGGGAMAAQLLAASAPADQVQLTVTDFDPVMVAAAQDRLQRFGDRAQARVADAAALPFGDDEFDTVVSFIMLHHVVDWEQALREAVRVLRPGGTLVGYDLLGTAPARILHRLEGAPHRFIDRGQLRPHLAGLPLREVTVRENAALTRFRATRTAGR</sequence>
<dbReference type="OrthoDB" id="9805171at2"/>
<organism evidence="2 3">
    <name type="scientific">Tsukamurella tyrosinosolvens</name>
    <dbReference type="NCBI Taxonomy" id="57704"/>
    <lineage>
        <taxon>Bacteria</taxon>
        <taxon>Bacillati</taxon>
        <taxon>Actinomycetota</taxon>
        <taxon>Actinomycetes</taxon>
        <taxon>Mycobacteriales</taxon>
        <taxon>Tsukamurellaceae</taxon>
        <taxon>Tsukamurella</taxon>
    </lineage>
</organism>
<feature type="domain" description="Methyltransferase type 11" evidence="1">
    <location>
        <begin position="40"/>
        <end position="139"/>
    </location>
</feature>
<dbReference type="CDD" id="cd02440">
    <property type="entry name" value="AdoMet_MTases"/>
    <property type="match status" value="1"/>
</dbReference>
<reference evidence="3" key="1">
    <citation type="submission" date="2016-10" db="EMBL/GenBank/DDBJ databases">
        <authorList>
            <person name="Varghese N."/>
            <person name="Submissions S."/>
        </authorList>
    </citation>
    <scope>NUCLEOTIDE SEQUENCE [LARGE SCALE GENOMIC DNA]</scope>
    <source>
        <strain evidence="3">DSM 44234</strain>
    </source>
</reference>
<evidence type="ECO:0000313" key="3">
    <source>
        <dbReference type="Proteomes" id="UP000182241"/>
    </source>
</evidence>
<name>A0A1H4I9Q1_TSUTY</name>
<proteinExistence type="predicted"/>
<keyword evidence="2" id="KW-0489">Methyltransferase</keyword>
<accession>A0A1H4I9Q1</accession>
<dbReference type="PANTHER" id="PTHR42912">
    <property type="entry name" value="METHYLTRANSFERASE"/>
    <property type="match status" value="1"/>
</dbReference>
<dbReference type="AlphaFoldDB" id="A0A1H4I9Q1"/>
<dbReference type="Proteomes" id="UP000182241">
    <property type="component" value="Unassembled WGS sequence"/>
</dbReference>
<dbReference type="SUPFAM" id="SSF53335">
    <property type="entry name" value="S-adenosyl-L-methionine-dependent methyltransferases"/>
    <property type="match status" value="1"/>
</dbReference>
<evidence type="ECO:0000313" key="2">
    <source>
        <dbReference type="EMBL" id="SEB30824.1"/>
    </source>
</evidence>
<dbReference type="Gene3D" id="3.40.50.150">
    <property type="entry name" value="Vaccinia Virus protein VP39"/>
    <property type="match status" value="1"/>
</dbReference>
<dbReference type="EMBL" id="FNSA01000001">
    <property type="protein sequence ID" value="SEB30824.1"/>
    <property type="molecule type" value="Genomic_DNA"/>
</dbReference>
<dbReference type="InterPro" id="IPR029063">
    <property type="entry name" value="SAM-dependent_MTases_sf"/>
</dbReference>
<dbReference type="STRING" id="57704.SAMN04489793_0159"/>
<evidence type="ECO:0000259" key="1">
    <source>
        <dbReference type="Pfam" id="PF08241"/>
    </source>
</evidence>